<feature type="transmembrane region" description="Helical" evidence="5">
    <location>
        <begin position="23"/>
        <end position="44"/>
    </location>
</feature>
<feature type="transmembrane region" description="Helical" evidence="5">
    <location>
        <begin position="102"/>
        <end position="127"/>
    </location>
</feature>
<dbReference type="Proteomes" id="UP000430564">
    <property type="component" value="Unassembled WGS sequence"/>
</dbReference>
<feature type="transmembrane region" description="Helical" evidence="5">
    <location>
        <begin position="283"/>
        <end position="311"/>
    </location>
</feature>
<feature type="transmembrane region" description="Helical" evidence="5">
    <location>
        <begin position="243"/>
        <end position="263"/>
    </location>
</feature>
<keyword evidence="2 5" id="KW-0812">Transmembrane</keyword>
<accession>A0A6I1EVX3</accession>
<evidence type="ECO:0000256" key="2">
    <source>
        <dbReference type="ARBA" id="ARBA00022692"/>
    </source>
</evidence>
<gene>
    <name evidence="6" type="ORF">GBM95_01265</name>
</gene>
<keyword evidence="3 5" id="KW-1133">Transmembrane helix</keyword>
<dbReference type="GO" id="GO:0015179">
    <property type="term" value="F:L-amino acid transmembrane transporter activity"/>
    <property type="evidence" value="ECO:0007669"/>
    <property type="project" value="TreeGrafter"/>
</dbReference>
<evidence type="ECO:0000256" key="5">
    <source>
        <dbReference type="SAM" id="Phobius"/>
    </source>
</evidence>
<evidence type="ECO:0000256" key="3">
    <source>
        <dbReference type="ARBA" id="ARBA00022989"/>
    </source>
</evidence>
<reference evidence="6 7" key="1">
    <citation type="submission" date="2019-10" db="EMBL/GenBank/DDBJ databases">
        <title>Genome diversity of Sutterella seckii.</title>
        <authorList>
            <person name="Chaplin A.V."/>
            <person name="Sokolova S.R."/>
            <person name="Mosin K.A."/>
            <person name="Ivanova E.L."/>
            <person name="Kochetkova T.O."/>
            <person name="Goltsov A.Y."/>
            <person name="Trofimov D.Y."/>
            <person name="Efimov B.A."/>
        </authorList>
    </citation>
    <scope>NUCLEOTIDE SEQUENCE [LARGE SCALE GENOMIC DNA]</scope>
    <source>
        <strain evidence="6 7">ASD393</strain>
    </source>
</reference>
<dbReference type="Gene3D" id="1.20.1740.10">
    <property type="entry name" value="Amino acid/polyamine transporter I"/>
    <property type="match status" value="1"/>
</dbReference>
<proteinExistence type="predicted"/>
<organism evidence="6 7">
    <name type="scientific">Sutterella seckii</name>
    <dbReference type="NCBI Taxonomy" id="1944635"/>
    <lineage>
        <taxon>Bacteria</taxon>
        <taxon>Pseudomonadati</taxon>
        <taxon>Pseudomonadota</taxon>
        <taxon>Betaproteobacteria</taxon>
        <taxon>Burkholderiales</taxon>
        <taxon>Sutterellaceae</taxon>
        <taxon>Sutterella</taxon>
    </lineage>
</organism>
<dbReference type="InterPro" id="IPR002293">
    <property type="entry name" value="AA/rel_permease1"/>
</dbReference>
<comment type="caution">
    <text evidence="6">The sequence shown here is derived from an EMBL/GenBank/DDBJ whole genome shotgun (WGS) entry which is preliminary data.</text>
</comment>
<feature type="transmembrane region" description="Helical" evidence="5">
    <location>
        <begin position="56"/>
        <end position="81"/>
    </location>
</feature>
<dbReference type="Pfam" id="PF13520">
    <property type="entry name" value="AA_permease_2"/>
    <property type="match status" value="1"/>
</dbReference>
<protein>
    <submittedName>
        <fullName evidence="6">Amino acid permease</fullName>
    </submittedName>
</protein>
<evidence type="ECO:0000256" key="4">
    <source>
        <dbReference type="ARBA" id="ARBA00023136"/>
    </source>
</evidence>
<name>A0A6I1EVX3_9BURK</name>
<feature type="transmembrane region" description="Helical" evidence="5">
    <location>
        <begin position="139"/>
        <end position="157"/>
    </location>
</feature>
<evidence type="ECO:0000313" key="6">
    <source>
        <dbReference type="EMBL" id="KAB7662954.1"/>
    </source>
</evidence>
<dbReference type="PIRSF" id="PIRSF006060">
    <property type="entry name" value="AA_transporter"/>
    <property type="match status" value="1"/>
</dbReference>
<dbReference type="EMBL" id="WEHX01000003">
    <property type="protein sequence ID" value="KAB7662954.1"/>
    <property type="molecule type" value="Genomic_DNA"/>
</dbReference>
<dbReference type="PANTHER" id="PTHR11785">
    <property type="entry name" value="AMINO ACID TRANSPORTER"/>
    <property type="match status" value="1"/>
</dbReference>
<comment type="subcellular location">
    <subcellularLocation>
        <location evidence="1">Membrane</location>
        <topology evidence="1">Multi-pass membrane protein</topology>
    </subcellularLocation>
</comment>
<dbReference type="InterPro" id="IPR050598">
    <property type="entry name" value="AminoAcid_Transporter"/>
</dbReference>
<feature type="transmembrane region" description="Helical" evidence="5">
    <location>
        <begin position="374"/>
        <end position="394"/>
    </location>
</feature>
<dbReference type="GO" id="GO:0016020">
    <property type="term" value="C:membrane"/>
    <property type="evidence" value="ECO:0007669"/>
    <property type="project" value="UniProtKB-SubCell"/>
</dbReference>
<dbReference type="PANTHER" id="PTHR11785:SF512">
    <property type="entry name" value="SOBREMESA, ISOFORM B"/>
    <property type="match status" value="1"/>
</dbReference>
<feature type="transmembrane region" description="Helical" evidence="5">
    <location>
        <begin position="406"/>
        <end position="429"/>
    </location>
</feature>
<evidence type="ECO:0000313" key="7">
    <source>
        <dbReference type="Proteomes" id="UP000430564"/>
    </source>
</evidence>
<dbReference type="OrthoDB" id="6743928at2"/>
<dbReference type="AlphaFoldDB" id="A0A6I1EVX3"/>
<keyword evidence="4 5" id="KW-0472">Membrane</keyword>
<sequence length="465" mass="50377">MTTPTPAPESASTSQQVGMKREVGLFGGISVLAGIMVGSGIFYIGGIVLQRAGDNLGLALLVWAIGGLITLLSGICFAELGAMMPKAGGYYVYLREAYGERVAFMCGITNFFLSSSGSISALALAFAAAISSMYPLDDMVQKAIALVSIVVLSLVNMRGIKLGSMVQNVFMVLKLLPILLIIGCGLFMGQESPDLFHFPAEAPSLSSILSMMAFAVLATLWAYEGWTNLNTVAEEMKNPKRNLPLALILSIVGVAVLYVVFNYSVYRVLPYDTILEMVKNGNFYLGTAAAETLFGVTGMAIVGTAMMLAIFNSLNGCIMVFPRMYYAMARDGALFKSLAKLHPTYRTPINAQLASMVMAMILVCSRSLSELTSLVAICGLIFHGMTFLSVIVLRRKYPTMERPYKVWLYPFSIILVLIFMLALIINTIWQDPVTAALGLIVPILGLGIYEILFRRSHEAATGKKD</sequence>
<feature type="transmembrane region" description="Helical" evidence="5">
    <location>
        <begin position="202"/>
        <end position="223"/>
    </location>
</feature>
<evidence type="ECO:0000256" key="1">
    <source>
        <dbReference type="ARBA" id="ARBA00004141"/>
    </source>
</evidence>
<dbReference type="RefSeq" id="WP_152157432.1">
    <property type="nucleotide sequence ID" value="NZ_WEHX01000003.1"/>
</dbReference>
<feature type="transmembrane region" description="Helical" evidence="5">
    <location>
        <begin position="435"/>
        <end position="453"/>
    </location>
</feature>
<feature type="transmembrane region" description="Helical" evidence="5">
    <location>
        <begin position="169"/>
        <end position="190"/>
    </location>
</feature>